<gene>
    <name evidence="3" type="ORF">NQT62_03965</name>
</gene>
<dbReference type="Pfam" id="PF16655">
    <property type="entry name" value="PhoD_N"/>
    <property type="match status" value="1"/>
</dbReference>
<dbReference type="InterPro" id="IPR029052">
    <property type="entry name" value="Metallo-depent_PP-like"/>
</dbReference>
<dbReference type="SUPFAM" id="SSF56300">
    <property type="entry name" value="Metallo-dependent phosphatases"/>
    <property type="match status" value="1"/>
</dbReference>
<dbReference type="PANTHER" id="PTHR43606">
    <property type="entry name" value="PHOSPHATASE, PUTATIVE (AFU_ORTHOLOGUE AFUA_6G08710)-RELATED"/>
    <property type="match status" value="1"/>
</dbReference>
<evidence type="ECO:0000259" key="1">
    <source>
        <dbReference type="Pfam" id="PF09423"/>
    </source>
</evidence>
<proteinExistence type="predicted"/>
<dbReference type="RefSeq" id="WP_256763286.1">
    <property type="nucleotide sequence ID" value="NZ_JANIGO010000001.1"/>
</dbReference>
<dbReference type="InterPro" id="IPR052900">
    <property type="entry name" value="Phospholipid_Metab_Enz"/>
</dbReference>
<dbReference type="PROSITE" id="PS51318">
    <property type="entry name" value="TAT"/>
    <property type="match status" value="1"/>
</dbReference>
<dbReference type="InterPro" id="IPR018946">
    <property type="entry name" value="PhoD-like_MPP"/>
</dbReference>
<dbReference type="Gene3D" id="3.60.21.70">
    <property type="entry name" value="PhoD-like phosphatase"/>
    <property type="match status" value="1"/>
</dbReference>
<feature type="domain" description="PhoD-like phosphatase metallophosphatase" evidence="1">
    <location>
        <begin position="170"/>
        <end position="533"/>
    </location>
</feature>
<keyword evidence="4" id="KW-1185">Reference proteome</keyword>
<dbReference type="Proteomes" id="UP001204142">
    <property type="component" value="Unassembled WGS sequence"/>
</dbReference>
<dbReference type="InterPro" id="IPR038607">
    <property type="entry name" value="PhoD-like_sf"/>
</dbReference>
<protein>
    <submittedName>
        <fullName evidence="3">Alkaline phosphatase D family protein</fullName>
    </submittedName>
</protein>
<dbReference type="InterPro" id="IPR006311">
    <property type="entry name" value="TAT_signal"/>
</dbReference>
<reference evidence="3 4" key="1">
    <citation type="submission" date="2022-07" db="EMBL/GenBank/DDBJ databases">
        <authorList>
            <person name="Xamxidin M."/>
            <person name="Wu M."/>
        </authorList>
    </citation>
    <scope>NUCLEOTIDE SEQUENCE [LARGE SCALE GENOMIC DNA]</scope>
    <source>
        <strain evidence="3 4">NBRC 111650</strain>
    </source>
</reference>
<dbReference type="CDD" id="cd07389">
    <property type="entry name" value="MPP_PhoD"/>
    <property type="match status" value="1"/>
</dbReference>
<dbReference type="Pfam" id="PF09423">
    <property type="entry name" value="PhoD"/>
    <property type="match status" value="1"/>
</dbReference>
<organism evidence="3 4">
    <name type="scientific">Limnobacter humi</name>
    <dbReference type="NCBI Taxonomy" id="1778671"/>
    <lineage>
        <taxon>Bacteria</taxon>
        <taxon>Pseudomonadati</taxon>
        <taxon>Pseudomonadota</taxon>
        <taxon>Betaproteobacteria</taxon>
        <taxon>Burkholderiales</taxon>
        <taxon>Burkholderiaceae</taxon>
        <taxon>Limnobacter</taxon>
    </lineage>
</organism>
<comment type="caution">
    <text evidence="3">The sequence shown here is derived from an EMBL/GenBank/DDBJ whole genome shotgun (WGS) entry which is preliminary data.</text>
</comment>
<name>A0ABT1WFC4_9BURK</name>
<sequence length="577" mass="62858">MSAPRRKRTRALKKPGLTRRAFLRGLGLGAATMAGATALSGCGSDNNSTPVDARTNPNEVPTQKVSFLHSVASGDPTANSVMLWTRITPENTNRSVAGQVDVFKDEALTQTVKTLPFQTDASRDFTVKLDCTGLEADTIYFYQFLSNGVRSPKARTRTMPSTASKRALNLGVVSCSSLGHGFFNAYAQLAKRNDLDAIVHLGDYIYEYGTNEYGSVRPYEPANEITTLADYRMRHAQYKRDEDLAALHLKFPFITIWDDHESADNSYTEGANNHTEGAEGKWVDRKAFAQQAYDEWMPIRLPEPGNRNKIFRHIPLGGLADLFLLDTRLYDRDTPAGTPINPAEGNTSSTDRHMMGEEQYNFLINGLRQSQTPWKLVGNQVVFHQWILKPGVNNPAPGPVNDVLGPSGLNGDAWDSYGAERQRIINALKGADGGAAVNNVVILTGDVHSAWVADITDNPNLPISQAGGYNPLTGDGSVAVEFVVTSVTSPGLPIPDEVVQAIRLTSPHIKHVKMSERGYSLLKVTEDKVTCEYWAVSTITERGGSEQLSASFDVIKDSNRIQSGLPGLPGPLAGLLG</sequence>
<dbReference type="EMBL" id="JANIGO010000001">
    <property type="protein sequence ID" value="MCQ8895598.1"/>
    <property type="molecule type" value="Genomic_DNA"/>
</dbReference>
<feature type="domain" description="Phospholipase D N-terminal" evidence="2">
    <location>
        <begin position="69"/>
        <end position="158"/>
    </location>
</feature>
<evidence type="ECO:0000259" key="2">
    <source>
        <dbReference type="Pfam" id="PF16655"/>
    </source>
</evidence>
<dbReference type="Gene3D" id="2.60.40.380">
    <property type="entry name" value="Purple acid phosphatase-like, N-terminal"/>
    <property type="match status" value="1"/>
</dbReference>
<dbReference type="PANTHER" id="PTHR43606:SF7">
    <property type="entry name" value="PHOSPHATASE, PUTATIVE (AFU_ORTHOLOGUE AFUA_6G08710)-RELATED"/>
    <property type="match status" value="1"/>
</dbReference>
<evidence type="ECO:0000313" key="4">
    <source>
        <dbReference type="Proteomes" id="UP001204142"/>
    </source>
</evidence>
<dbReference type="InterPro" id="IPR032093">
    <property type="entry name" value="PhoD_N"/>
</dbReference>
<evidence type="ECO:0000313" key="3">
    <source>
        <dbReference type="EMBL" id="MCQ8895598.1"/>
    </source>
</evidence>
<accession>A0ABT1WFC4</accession>